<evidence type="ECO:0000313" key="3">
    <source>
        <dbReference type="Proteomes" id="UP000824025"/>
    </source>
</evidence>
<evidence type="ECO:0000256" key="1">
    <source>
        <dbReference type="SAM" id="Phobius"/>
    </source>
</evidence>
<feature type="transmembrane region" description="Helical" evidence="1">
    <location>
        <begin position="145"/>
        <end position="166"/>
    </location>
</feature>
<evidence type="ECO:0000313" key="2">
    <source>
        <dbReference type="EMBL" id="HIZ09214.1"/>
    </source>
</evidence>
<organism evidence="2 3">
    <name type="scientific">Candidatus Borkfalkia avicola</name>
    <dbReference type="NCBI Taxonomy" id="2838503"/>
    <lineage>
        <taxon>Bacteria</taxon>
        <taxon>Bacillati</taxon>
        <taxon>Bacillota</taxon>
        <taxon>Clostridia</taxon>
        <taxon>Christensenellales</taxon>
        <taxon>Christensenellaceae</taxon>
        <taxon>Candidatus Borkfalkia</taxon>
    </lineage>
</organism>
<reference evidence="2" key="2">
    <citation type="submission" date="2021-04" db="EMBL/GenBank/DDBJ databases">
        <authorList>
            <person name="Gilroy R."/>
        </authorList>
    </citation>
    <scope>NUCLEOTIDE SEQUENCE</scope>
    <source>
        <strain evidence="2">CHK192-19661</strain>
    </source>
</reference>
<sequence>MNELSLSLRGNFFFRPAVLINGERVRVRRVSGGYACKYATDLCAVRVEVCRFFELNAPFWLPVALLFMVLGCFGIFAPSYDKKCFAPDLCFEVTVPGKSEVTLTFCPPVEGMRAAEFASSSPYYEHSDVWYTDAQAKRRAKILRIVRAVMVVAALVAAGLIAALLLR</sequence>
<keyword evidence="1" id="KW-0472">Membrane</keyword>
<name>A0A9D2D631_9FIRM</name>
<dbReference type="Proteomes" id="UP000824025">
    <property type="component" value="Unassembled WGS sequence"/>
</dbReference>
<feature type="transmembrane region" description="Helical" evidence="1">
    <location>
        <begin position="59"/>
        <end position="77"/>
    </location>
</feature>
<keyword evidence="1" id="KW-1133">Transmembrane helix</keyword>
<keyword evidence="1" id="KW-0812">Transmembrane</keyword>
<dbReference type="AlphaFoldDB" id="A0A9D2D631"/>
<reference evidence="2" key="1">
    <citation type="journal article" date="2021" name="PeerJ">
        <title>Extensive microbial diversity within the chicken gut microbiome revealed by metagenomics and culture.</title>
        <authorList>
            <person name="Gilroy R."/>
            <person name="Ravi A."/>
            <person name="Getino M."/>
            <person name="Pursley I."/>
            <person name="Horton D.L."/>
            <person name="Alikhan N.F."/>
            <person name="Baker D."/>
            <person name="Gharbi K."/>
            <person name="Hall N."/>
            <person name="Watson M."/>
            <person name="Adriaenssens E.M."/>
            <person name="Foster-Nyarko E."/>
            <person name="Jarju S."/>
            <person name="Secka A."/>
            <person name="Antonio M."/>
            <person name="Oren A."/>
            <person name="Chaudhuri R.R."/>
            <person name="La Ragione R."/>
            <person name="Hildebrand F."/>
            <person name="Pallen M.J."/>
        </authorList>
    </citation>
    <scope>NUCLEOTIDE SEQUENCE</scope>
    <source>
        <strain evidence="2">CHK192-19661</strain>
    </source>
</reference>
<comment type="caution">
    <text evidence="2">The sequence shown here is derived from an EMBL/GenBank/DDBJ whole genome shotgun (WGS) entry which is preliminary data.</text>
</comment>
<protein>
    <submittedName>
        <fullName evidence="2">Uncharacterized protein</fullName>
    </submittedName>
</protein>
<gene>
    <name evidence="2" type="ORF">H9726_01875</name>
</gene>
<accession>A0A9D2D631</accession>
<proteinExistence type="predicted"/>
<dbReference type="EMBL" id="DXCF01000006">
    <property type="protein sequence ID" value="HIZ09214.1"/>
    <property type="molecule type" value="Genomic_DNA"/>
</dbReference>